<organism evidence="1 2">
    <name type="scientific">Rossellomorea pakistanensis</name>
    <dbReference type="NCBI Taxonomy" id="992288"/>
    <lineage>
        <taxon>Bacteria</taxon>
        <taxon>Bacillati</taxon>
        <taxon>Bacillota</taxon>
        <taxon>Bacilli</taxon>
        <taxon>Bacillales</taxon>
        <taxon>Bacillaceae</taxon>
        <taxon>Rossellomorea</taxon>
    </lineage>
</organism>
<comment type="caution">
    <text evidence="1">The sequence shown here is derived from an EMBL/GenBank/DDBJ whole genome shotgun (WGS) entry which is preliminary data.</text>
</comment>
<keyword evidence="2" id="KW-1185">Reference proteome</keyword>
<accession>A0ABS2NF01</accession>
<dbReference type="Pfam" id="PF08963">
    <property type="entry name" value="DUF1878"/>
    <property type="match status" value="1"/>
</dbReference>
<gene>
    <name evidence="1" type="ORF">JOC86_002980</name>
</gene>
<name>A0ABS2NF01_9BACI</name>
<dbReference type="InterPro" id="IPR035945">
    <property type="entry name" value="YhaI-like_sf"/>
</dbReference>
<sequence>MQELLKRIEKIEYHHSLLMEIVSKEEFSFYRLVMERDLSQKEVEDFYSLCEKLNKKSKEQKAEGFVFFAPLFQEFTLNLHPKLQPKEVIESCIKQNVYLELMIHLRRNL</sequence>
<reference evidence="1 2" key="1">
    <citation type="submission" date="2021-01" db="EMBL/GenBank/DDBJ databases">
        <title>Genomic Encyclopedia of Type Strains, Phase IV (KMG-IV): sequencing the most valuable type-strain genomes for metagenomic binning, comparative biology and taxonomic classification.</title>
        <authorList>
            <person name="Goeker M."/>
        </authorList>
    </citation>
    <scope>NUCLEOTIDE SEQUENCE [LARGE SCALE GENOMIC DNA]</scope>
    <source>
        <strain evidence="1 2">DSM 24834</strain>
    </source>
</reference>
<proteinExistence type="predicted"/>
<protein>
    <submittedName>
        <fullName evidence="1">Uncharacterized protein</fullName>
    </submittedName>
</protein>
<dbReference type="SUPFAM" id="SSF109915">
    <property type="entry name" value="Hypothetical protein YhaI"/>
    <property type="match status" value="1"/>
</dbReference>
<dbReference type="InterPro" id="IPR015058">
    <property type="entry name" value="DUF1878"/>
</dbReference>
<dbReference type="Gene3D" id="1.10.3750.10">
    <property type="entry name" value="YhaI-like"/>
    <property type="match status" value="1"/>
</dbReference>
<evidence type="ECO:0000313" key="1">
    <source>
        <dbReference type="EMBL" id="MBM7586428.1"/>
    </source>
</evidence>
<dbReference type="RefSeq" id="WP_205173650.1">
    <property type="nucleotide sequence ID" value="NZ_JAFBDZ010000003.1"/>
</dbReference>
<evidence type="ECO:0000313" key="2">
    <source>
        <dbReference type="Proteomes" id="UP001646157"/>
    </source>
</evidence>
<dbReference type="EMBL" id="JAFBDZ010000003">
    <property type="protein sequence ID" value="MBM7586428.1"/>
    <property type="molecule type" value="Genomic_DNA"/>
</dbReference>
<dbReference type="Proteomes" id="UP001646157">
    <property type="component" value="Unassembled WGS sequence"/>
</dbReference>